<dbReference type="Gene3D" id="3.40.50.1820">
    <property type="entry name" value="alpha/beta hydrolase"/>
    <property type="match status" value="2"/>
</dbReference>
<dbReference type="GO" id="GO:0016787">
    <property type="term" value="F:hydrolase activity"/>
    <property type="evidence" value="ECO:0007669"/>
    <property type="project" value="UniProtKB-KW"/>
</dbReference>
<feature type="domain" description="AB hydrolase-1" evidence="2">
    <location>
        <begin position="328"/>
        <end position="599"/>
    </location>
</feature>
<accession>A0A8H3Z536</accession>
<dbReference type="InterPro" id="IPR000073">
    <property type="entry name" value="AB_hydrolase_1"/>
</dbReference>
<dbReference type="SUPFAM" id="SSF53474">
    <property type="entry name" value="alpha/beta-Hydrolases"/>
    <property type="match status" value="2"/>
</dbReference>
<sequence>MATAQTAKTQYVEAHGIRFAYRKFGKETVNGLPLFLHGHFRSNIDFWDPLLLQNLAAAREIVIFDNAGVGRSSGKVPTTFQGWADDTLAFVHALGYKKIDLLGFSMGGVAVQMVALTEPQLIRKLILAGTTSSTPGAESDPPKEAIAVLAAEDSETEHALAVSFFYDTEEGRSACHRYWLRVLERNVEGEATMTKLLGSEGTGRQFEAFVHWTIPNPRNAYDRLKELTMPVLVMNGDNDYLIPSSRTWELLRKIPGAQMAMYPYSGHGFLYQYSELVAHHVNLFLDGFANPDPSVLLGKPVNISTTFSIASTYCTPSKHSDKSSTLQLLSHGLGFDRSYWNLDGDLNYIAAATSAGYSTFSYDRLGNGASTIADPYNTVQTIIELAVLTGITSLIRSGSISEKIPIPKKIVHVGHSYGSSLSNALAATRPELSDGIVLTGYSLNATYQPWFLRASAFHLASENQPKRFSSLSSGYLTWGDKFTNQYAFLKYPHFDPEVLDKAEAGKFPFTLGEILTGGLIPVAAPNFAKPVLVRLTCRSFYKHSLMRTQLMAADADLIFCGSDCHGVVDGPYAANPKVFAAAQPLETYIQPNTGHGMNLHFNATGWYGVVQDFLGKNGL</sequence>
<dbReference type="InterPro" id="IPR029058">
    <property type="entry name" value="AB_hydrolase_fold"/>
</dbReference>
<dbReference type="PANTHER" id="PTHR43798">
    <property type="entry name" value="MONOACYLGLYCEROL LIPASE"/>
    <property type="match status" value="1"/>
</dbReference>
<evidence type="ECO:0000259" key="1">
    <source>
        <dbReference type="Pfam" id="PF00561"/>
    </source>
</evidence>
<dbReference type="AlphaFoldDB" id="A0A8H3Z536"/>
<evidence type="ECO:0000259" key="2">
    <source>
        <dbReference type="Pfam" id="PF12697"/>
    </source>
</evidence>
<feature type="domain" description="AB hydrolase-1" evidence="1">
    <location>
        <begin position="34"/>
        <end position="269"/>
    </location>
</feature>
<dbReference type="GO" id="GO:0016020">
    <property type="term" value="C:membrane"/>
    <property type="evidence" value="ECO:0007669"/>
    <property type="project" value="TreeGrafter"/>
</dbReference>
<gene>
    <name evidence="3" type="ORF">BLS_006712</name>
</gene>
<name>A0A8H3Z536_VENIN</name>
<dbReference type="EMBL" id="WNWQ01000005">
    <property type="protein sequence ID" value="KAE9985629.1"/>
    <property type="molecule type" value="Genomic_DNA"/>
</dbReference>
<dbReference type="Proteomes" id="UP000433883">
    <property type="component" value="Unassembled WGS sequence"/>
</dbReference>
<organism evidence="3 4">
    <name type="scientific">Venturia inaequalis</name>
    <name type="common">Apple scab fungus</name>
    <dbReference type="NCBI Taxonomy" id="5025"/>
    <lineage>
        <taxon>Eukaryota</taxon>
        <taxon>Fungi</taxon>
        <taxon>Dikarya</taxon>
        <taxon>Ascomycota</taxon>
        <taxon>Pezizomycotina</taxon>
        <taxon>Dothideomycetes</taxon>
        <taxon>Pleosporomycetidae</taxon>
        <taxon>Venturiales</taxon>
        <taxon>Venturiaceae</taxon>
        <taxon>Venturia</taxon>
    </lineage>
</organism>
<dbReference type="PANTHER" id="PTHR43798:SF5">
    <property type="entry name" value="MONOACYLGLYCEROL LIPASE ABHD6"/>
    <property type="match status" value="1"/>
</dbReference>
<evidence type="ECO:0000313" key="3">
    <source>
        <dbReference type="EMBL" id="KAE9985629.1"/>
    </source>
</evidence>
<dbReference type="Pfam" id="PF00561">
    <property type="entry name" value="Abhydrolase_1"/>
    <property type="match status" value="1"/>
</dbReference>
<protein>
    <recommendedName>
        <fullName evidence="1 2">AB hydrolase-1 domain-containing protein</fullName>
    </recommendedName>
</protein>
<evidence type="ECO:0000313" key="4">
    <source>
        <dbReference type="Proteomes" id="UP000433883"/>
    </source>
</evidence>
<dbReference type="InterPro" id="IPR050266">
    <property type="entry name" value="AB_hydrolase_sf"/>
</dbReference>
<proteinExistence type="predicted"/>
<dbReference type="Pfam" id="PF12697">
    <property type="entry name" value="Abhydrolase_6"/>
    <property type="match status" value="1"/>
</dbReference>
<reference evidence="3 4" key="1">
    <citation type="submission" date="2019-11" db="EMBL/GenBank/DDBJ databases">
        <title>Venturia inaequalis Genome Resource.</title>
        <authorList>
            <person name="Lichtner F.J."/>
        </authorList>
    </citation>
    <scope>NUCLEOTIDE SEQUENCE [LARGE SCALE GENOMIC DNA]</scope>
    <source>
        <strain evidence="3">Bline_iso_100314</strain>
    </source>
</reference>
<comment type="caution">
    <text evidence="3">The sequence shown here is derived from an EMBL/GenBank/DDBJ whole genome shotgun (WGS) entry which is preliminary data.</text>
</comment>